<dbReference type="Ensembl" id="ENSSPAT00000023987.1">
    <property type="protein sequence ID" value="ENSSPAP00000023608.1"/>
    <property type="gene ID" value="ENSSPAG00000017823.1"/>
</dbReference>
<comment type="subcellular location">
    <subcellularLocation>
        <location evidence="1">Membrane</location>
        <topology evidence="1">Multi-pass membrane protein</topology>
    </subcellularLocation>
</comment>
<keyword evidence="2 5" id="KW-0812">Transmembrane</keyword>
<reference evidence="7" key="1">
    <citation type="submission" date="2023-09" db="UniProtKB">
        <authorList>
            <consortium name="Ensembl"/>
        </authorList>
    </citation>
    <scope>IDENTIFICATION</scope>
</reference>
<feature type="transmembrane region" description="Helical" evidence="5">
    <location>
        <begin position="94"/>
        <end position="115"/>
    </location>
</feature>
<feature type="signal peptide" evidence="6">
    <location>
        <begin position="1"/>
        <end position="16"/>
    </location>
</feature>
<dbReference type="InterPro" id="IPR007237">
    <property type="entry name" value="CD20-like"/>
</dbReference>
<evidence type="ECO:0000256" key="4">
    <source>
        <dbReference type="ARBA" id="ARBA00023136"/>
    </source>
</evidence>
<evidence type="ECO:0000256" key="2">
    <source>
        <dbReference type="ARBA" id="ARBA00022692"/>
    </source>
</evidence>
<keyword evidence="4 5" id="KW-0472">Membrane</keyword>
<keyword evidence="3 5" id="KW-1133">Transmembrane helix</keyword>
<dbReference type="Pfam" id="PF04103">
    <property type="entry name" value="CD20"/>
    <property type="match status" value="1"/>
</dbReference>
<evidence type="ECO:0000256" key="1">
    <source>
        <dbReference type="ARBA" id="ARBA00004141"/>
    </source>
</evidence>
<feature type="chain" id="PRO_5017273516" evidence="6">
    <location>
        <begin position="17"/>
        <end position="199"/>
    </location>
</feature>
<feature type="transmembrane region" description="Helical" evidence="5">
    <location>
        <begin position="32"/>
        <end position="51"/>
    </location>
</feature>
<organism evidence="7">
    <name type="scientific">Stegastes partitus</name>
    <name type="common">bicolor damselfish</name>
    <dbReference type="NCBI Taxonomy" id="144197"/>
    <lineage>
        <taxon>Eukaryota</taxon>
        <taxon>Metazoa</taxon>
        <taxon>Chordata</taxon>
        <taxon>Craniata</taxon>
        <taxon>Vertebrata</taxon>
        <taxon>Euteleostomi</taxon>
        <taxon>Actinopterygii</taxon>
        <taxon>Neopterygii</taxon>
        <taxon>Teleostei</taxon>
        <taxon>Neoteleostei</taxon>
        <taxon>Acanthomorphata</taxon>
        <taxon>Ovalentaria</taxon>
        <taxon>Pomacentridae</taxon>
        <taxon>Stegastes</taxon>
    </lineage>
</organism>
<evidence type="ECO:0000256" key="3">
    <source>
        <dbReference type="ARBA" id="ARBA00022989"/>
    </source>
</evidence>
<keyword evidence="6" id="KW-0732">Signal</keyword>
<sequence length="199" mass="21798">MKRMFSLLFLILKALCYCPLGWLVNRGRMQSPGIVAFGTVQIMVGLFNILTSDGTNTYGLISLGAAPWLGTLYIAVGTASVFAHSCTSRCLVSFAVFMNMVGSAFAILGFWLHLLDHRDGSFFPMCDFESFNRDSCRFVAALASSLLRTLIILALLQLSVSFTLSVLALRALSTWEEGDAEVERSQPVEKELLLPKIAG</sequence>
<name>A0A3B5AQ69_9TELE</name>
<dbReference type="GeneTree" id="ENSGT00940000178550"/>
<protein>
    <submittedName>
        <fullName evidence="7">Uncharacterized protein</fullName>
    </submittedName>
</protein>
<evidence type="ECO:0000256" key="5">
    <source>
        <dbReference type="SAM" id="Phobius"/>
    </source>
</evidence>
<feature type="transmembrane region" description="Helical" evidence="5">
    <location>
        <begin position="58"/>
        <end position="82"/>
    </location>
</feature>
<dbReference type="STRING" id="144197.ENSSPAP00000023608"/>
<proteinExistence type="predicted"/>
<accession>A0A3B5AQ69</accession>
<feature type="transmembrane region" description="Helical" evidence="5">
    <location>
        <begin position="136"/>
        <end position="160"/>
    </location>
</feature>
<evidence type="ECO:0000313" key="7">
    <source>
        <dbReference type="Ensembl" id="ENSSPAP00000023608.1"/>
    </source>
</evidence>
<dbReference type="GO" id="GO:0016020">
    <property type="term" value="C:membrane"/>
    <property type="evidence" value="ECO:0007669"/>
    <property type="project" value="UniProtKB-SubCell"/>
</dbReference>
<evidence type="ECO:0000256" key="6">
    <source>
        <dbReference type="SAM" id="SignalP"/>
    </source>
</evidence>
<dbReference type="AlphaFoldDB" id="A0A3B5AQ69"/>